<dbReference type="Proteomes" id="UP000807342">
    <property type="component" value="Unassembled WGS sequence"/>
</dbReference>
<comment type="caution">
    <text evidence="1">The sequence shown here is derived from an EMBL/GenBank/DDBJ whole genome shotgun (WGS) entry which is preliminary data.</text>
</comment>
<gene>
    <name evidence="1" type="ORF">P691DRAFT_778970</name>
</gene>
<sequence length="100" mass="11818">IYLCQPHHEIHCHCSHRPRPPDFSNCCVSAPRAPRRSAHPCLQCVPPRSRRFSLLPASHRRSGWTLCRWRDWILPSRRCRPLDRGNLLHTYVVFQRISNS</sequence>
<feature type="non-terminal residue" evidence="1">
    <location>
        <position position="1"/>
    </location>
</feature>
<evidence type="ECO:0000313" key="1">
    <source>
        <dbReference type="EMBL" id="KAF9443291.1"/>
    </source>
</evidence>
<dbReference type="AlphaFoldDB" id="A0A9P5X4L8"/>
<organism evidence="1 2">
    <name type="scientific">Macrolepiota fuliginosa MF-IS2</name>
    <dbReference type="NCBI Taxonomy" id="1400762"/>
    <lineage>
        <taxon>Eukaryota</taxon>
        <taxon>Fungi</taxon>
        <taxon>Dikarya</taxon>
        <taxon>Basidiomycota</taxon>
        <taxon>Agaricomycotina</taxon>
        <taxon>Agaricomycetes</taxon>
        <taxon>Agaricomycetidae</taxon>
        <taxon>Agaricales</taxon>
        <taxon>Agaricineae</taxon>
        <taxon>Agaricaceae</taxon>
        <taxon>Macrolepiota</taxon>
    </lineage>
</organism>
<dbReference type="EMBL" id="MU151494">
    <property type="protein sequence ID" value="KAF9443291.1"/>
    <property type="molecule type" value="Genomic_DNA"/>
</dbReference>
<keyword evidence="2" id="KW-1185">Reference proteome</keyword>
<reference evidence="1" key="1">
    <citation type="submission" date="2020-11" db="EMBL/GenBank/DDBJ databases">
        <authorList>
            <consortium name="DOE Joint Genome Institute"/>
            <person name="Ahrendt S."/>
            <person name="Riley R."/>
            <person name="Andreopoulos W."/>
            <person name="Labutti K."/>
            <person name="Pangilinan J."/>
            <person name="Ruiz-Duenas F.J."/>
            <person name="Barrasa J.M."/>
            <person name="Sanchez-Garcia M."/>
            <person name="Camarero S."/>
            <person name="Miyauchi S."/>
            <person name="Serrano A."/>
            <person name="Linde D."/>
            <person name="Babiker R."/>
            <person name="Drula E."/>
            <person name="Ayuso-Fernandez I."/>
            <person name="Pacheco R."/>
            <person name="Padilla G."/>
            <person name="Ferreira P."/>
            <person name="Barriuso J."/>
            <person name="Kellner H."/>
            <person name="Castanera R."/>
            <person name="Alfaro M."/>
            <person name="Ramirez L."/>
            <person name="Pisabarro A.G."/>
            <person name="Kuo A."/>
            <person name="Tritt A."/>
            <person name="Lipzen A."/>
            <person name="He G."/>
            <person name="Yan M."/>
            <person name="Ng V."/>
            <person name="Cullen D."/>
            <person name="Martin F."/>
            <person name="Rosso M.-N."/>
            <person name="Henrissat B."/>
            <person name="Hibbett D."/>
            <person name="Martinez A.T."/>
            <person name="Grigoriev I.V."/>
        </authorList>
    </citation>
    <scope>NUCLEOTIDE SEQUENCE</scope>
    <source>
        <strain evidence="1">MF-IS2</strain>
    </source>
</reference>
<protein>
    <submittedName>
        <fullName evidence="1">Uncharacterized protein</fullName>
    </submittedName>
</protein>
<feature type="non-terminal residue" evidence="1">
    <location>
        <position position="100"/>
    </location>
</feature>
<proteinExistence type="predicted"/>
<accession>A0A9P5X4L8</accession>
<evidence type="ECO:0000313" key="2">
    <source>
        <dbReference type="Proteomes" id="UP000807342"/>
    </source>
</evidence>
<name>A0A9P5X4L8_9AGAR</name>